<protein>
    <submittedName>
        <fullName evidence="7">SURF6-domain-containing protein</fullName>
    </submittedName>
</protein>
<evidence type="ECO:0000313" key="8">
    <source>
        <dbReference type="Proteomes" id="UP000095085"/>
    </source>
</evidence>
<dbReference type="GO" id="GO:0003677">
    <property type="term" value="F:DNA binding"/>
    <property type="evidence" value="ECO:0007669"/>
    <property type="project" value="TreeGrafter"/>
</dbReference>
<feature type="compositionally biased region" description="Basic and acidic residues" evidence="4">
    <location>
        <begin position="125"/>
        <end position="161"/>
    </location>
</feature>
<feature type="compositionally biased region" description="Basic residues" evidence="4">
    <location>
        <begin position="425"/>
        <end position="440"/>
    </location>
</feature>
<feature type="region of interest" description="Disordered" evidence="4">
    <location>
        <begin position="398"/>
        <end position="474"/>
    </location>
</feature>
<evidence type="ECO:0000256" key="3">
    <source>
        <dbReference type="ARBA" id="ARBA00023242"/>
    </source>
</evidence>
<evidence type="ECO:0000256" key="2">
    <source>
        <dbReference type="ARBA" id="ARBA00005904"/>
    </source>
</evidence>
<dbReference type="Pfam" id="PF04935">
    <property type="entry name" value="SURF6"/>
    <property type="match status" value="1"/>
</dbReference>
<dbReference type="OrthoDB" id="444809at2759"/>
<comment type="similarity">
    <text evidence="2">Belongs to the SURF6 family.</text>
</comment>
<accession>A0A1E4RPL3</accession>
<evidence type="ECO:0000256" key="1">
    <source>
        <dbReference type="ARBA" id="ARBA00004123"/>
    </source>
</evidence>
<evidence type="ECO:0000256" key="4">
    <source>
        <dbReference type="SAM" id="MobiDB-lite"/>
    </source>
</evidence>
<dbReference type="GO" id="GO:0003723">
    <property type="term" value="F:RNA binding"/>
    <property type="evidence" value="ECO:0007669"/>
    <property type="project" value="TreeGrafter"/>
</dbReference>
<feature type="domain" description="Ribosomal RNA-processing protein 14 N-terminal" evidence="6">
    <location>
        <begin position="8"/>
        <end position="58"/>
    </location>
</feature>
<gene>
    <name evidence="7" type="ORF">HYPBUDRAFT_156187</name>
</gene>
<feature type="compositionally biased region" description="Basic residues" evidence="4">
    <location>
        <begin position="448"/>
        <end position="459"/>
    </location>
</feature>
<dbReference type="InterPro" id="IPR029188">
    <property type="entry name" value="Rrp14_N"/>
</dbReference>
<dbReference type="STRING" id="984485.A0A1E4RPL3"/>
<dbReference type="Proteomes" id="UP000095085">
    <property type="component" value="Unassembled WGS sequence"/>
</dbReference>
<feature type="compositionally biased region" description="Acidic residues" evidence="4">
    <location>
        <begin position="264"/>
        <end position="279"/>
    </location>
</feature>
<feature type="compositionally biased region" description="Basic and acidic residues" evidence="4">
    <location>
        <begin position="236"/>
        <end position="254"/>
    </location>
</feature>
<evidence type="ECO:0000259" key="6">
    <source>
        <dbReference type="Pfam" id="PF15459"/>
    </source>
</evidence>
<dbReference type="PANTHER" id="PTHR14369:SF0">
    <property type="entry name" value="SURFEIT LOCUS PROTEIN 6"/>
    <property type="match status" value="1"/>
</dbReference>
<sequence length="474" mass="55182">MSNSLEERLKSHSSAFDGLLSLIPAKYYYDEATQDQWQQKKKLKKELQQNKRAKLNPDSKDDADDYVNSHASAKDVMNNKAKNAKEVTIPSMKKFPQAIIEKAGSEEDDNEKEEDEKDEKDEKDEEQKFDEKDEEQKFDEKDEEQKFDEKDEEQKFDDSLIKEQSLVFDDEGNEITSHKKDGDFAKQKKNKKELSPEEKQAKNEKLLKLREKLSSKINTLREKRKAPGTKNGGAVKSRDQILEERKRKEEIRKQEKLKRKHEEVEADSESESEDEDEVNNEGNKKPENEDSVLFGNIVFQDGSRVTSDLNRLRDSADKKKMKGPANRDLKAHLTKLEQKKRKFAQLSPEEQLKQKEKDQWQRVMSQAEGVKLKDDEKLLRKAIKRKEKQKLRSEIEWKDRKQVVKDTVAARAKRREENLKSRKDNKGKRGKKNQTPKLRKFSGTINKKAAKNTKNNKKRAGFEGSAKSKGKGSK</sequence>
<feature type="domain" description="Ribosomal RNA-processing protein 14/surfeit locus protein 6 C-terminal" evidence="5">
    <location>
        <begin position="239"/>
        <end position="432"/>
    </location>
</feature>
<evidence type="ECO:0000313" key="7">
    <source>
        <dbReference type="EMBL" id="ODV69207.1"/>
    </source>
</evidence>
<proteinExistence type="inferred from homology"/>
<dbReference type="GO" id="GO:0042273">
    <property type="term" value="P:ribosomal large subunit biogenesis"/>
    <property type="evidence" value="ECO:0007669"/>
    <property type="project" value="EnsemblFungi"/>
</dbReference>
<feature type="compositionally biased region" description="Basic and acidic residues" evidence="4">
    <location>
        <begin position="176"/>
        <end position="214"/>
    </location>
</feature>
<feature type="region of interest" description="Disordered" evidence="4">
    <location>
        <begin position="40"/>
        <end position="329"/>
    </location>
</feature>
<organism evidence="7 8">
    <name type="scientific">Hyphopichia burtonii NRRL Y-1933</name>
    <dbReference type="NCBI Taxonomy" id="984485"/>
    <lineage>
        <taxon>Eukaryota</taxon>
        <taxon>Fungi</taxon>
        <taxon>Dikarya</taxon>
        <taxon>Ascomycota</taxon>
        <taxon>Saccharomycotina</taxon>
        <taxon>Pichiomycetes</taxon>
        <taxon>Debaryomycetaceae</taxon>
        <taxon>Hyphopichia</taxon>
    </lineage>
</organism>
<dbReference type="EMBL" id="KV454539">
    <property type="protein sequence ID" value="ODV69207.1"/>
    <property type="molecule type" value="Genomic_DNA"/>
</dbReference>
<dbReference type="GO" id="GO:0005730">
    <property type="term" value="C:nucleolus"/>
    <property type="evidence" value="ECO:0007669"/>
    <property type="project" value="EnsemblFungi"/>
</dbReference>
<feature type="compositionally biased region" description="Acidic residues" evidence="4">
    <location>
        <begin position="106"/>
        <end position="124"/>
    </location>
</feature>
<dbReference type="InterPro" id="IPR029190">
    <property type="entry name" value="Rrp14/SURF6_C"/>
</dbReference>
<dbReference type="RefSeq" id="XP_020078274.1">
    <property type="nucleotide sequence ID" value="XM_020222180.1"/>
</dbReference>
<keyword evidence="3" id="KW-0539">Nucleus</keyword>
<dbReference type="PANTHER" id="PTHR14369">
    <property type="entry name" value="SURFEIT LOCUS PROTEIN 6"/>
    <property type="match status" value="1"/>
</dbReference>
<dbReference type="GeneID" id="30996729"/>
<dbReference type="GO" id="GO:0042274">
    <property type="term" value="P:ribosomal small subunit biogenesis"/>
    <property type="evidence" value="ECO:0007669"/>
    <property type="project" value="EnsemblFungi"/>
</dbReference>
<keyword evidence="8" id="KW-1185">Reference proteome</keyword>
<feature type="compositionally biased region" description="Basic and acidic residues" evidence="4">
    <location>
        <begin position="45"/>
        <end position="60"/>
    </location>
</feature>
<dbReference type="InterPro" id="IPR007019">
    <property type="entry name" value="SURF6"/>
</dbReference>
<feature type="compositionally biased region" description="Basic and acidic residues" evidence="4">
    <location>
        <begin position="414"/>
        <end position="424"/>
    </location>
</feature>
<comment type="subcellular location">
    <subcellularLocation>
        <location evidence="1">Nucleus</location>
    </subcellularLocation>
</comment>
<reference evidence="8" key="1">
    <citation type="submission" date="2016-05" db="EMBL/GenBank/DDBJ databases">
        <title>Comparative genomics of biotechnologically important yeasts.</title>
        <authorList>
            <consortium name="DOE Joint Genome Institute"/>
            <person name="Riley R."/>
            <person name="Haridas S."/>
            <person name="Wolfe K.H."/>
            <person name="Lopes M.R."/>
            <person name="Hittinger C.T."/>
            <person name="Goker M."/>
            <person name="Salamov A."/>
            <person name="Wisecaver J."/>
            <person name="Long T.M."/>
            <person name="Aerts A.L."/>
            <person name="Barry K."/>
            <person name="Choi C."/>
            <person name="Clum A."/>
            <person name="Coughlan A.Y."/>
            <person name="Deshpande S."/>
            <person name="Douglass A.P."/>
            <person name="Hanson S.J."/>
            <person name="Klenk H.-P."/>
            <person name="Labutti K."/>
            <person name="Lapidus A."/>
            <person name="Lindquist E."/>
            <person name="Lipzen A."/>
            <person name="Meier-Kolthoff J.P."/>
            <person name="Ohm R.A."/>
            <person name="Otillar R.P."/>
            <person name="Pangilinan J."/>
            <person name="Peng Y."/>
            <person name="Rokas A."/>
            <person name="Rosa C.A."/>
            <person name="Scheuner C."/>
            <person name="Sibirny A.A."/>
            <person name="Slot J.C."/>
            <person name="Stielow J.B."/>
            <person name="Sun H."/>
            <person name="Kurtzman C.P."/>
            <person name="Blackwell M."/>
            <person name="Grigoriev I.V."/>
            <person name="Jeffries T.W."/>
        </authorList>
    </citation>
    <scope>NUCLEOTIDE SEQUENCE [LARGE SCALE GENOMIC DNA]</scope>
    <source>
        <strain evidence="8">NRRL Y-1933</strain>
    </source>
</reference>
<dbReference type="AlphaFoldDB" id="A0A1E4RPL3"/>
<dbReference type="Pfam" id="PF15459">
    <property type="entry name" value="RRP14"/>
    <property type="match status" value="1"/>
</dbReference>
<evidence type="ECO:0000259" key="5">
    <source>
        <dbReference type="Pfam" id="PF04935"/>
    </source>
</evidence>
<name>A0A1E4RPL3_9ASCO</name>